<name>A0ABN8SCB6_9CNID</name>
<proteinExistence type="predicted"/>
<dbReference type="EMBL" id="CALNXI010002556">
    <property type="protein sequence ID" value="CAH3188885.1"/>
    <property type="molecule type" value="Genomic_DNA"/>
</dbReference>
<evidence type="ECO:0000313" key="1">
    <source>
        <dbReference type="EMBL" id="CAH3188885.1"/>
    </source>
</evidence>
<evidence type="ECO:0000313" key="2">
    <source>
        <dbReference type="Proteomes" id="UP001159427"/>
    </source>
</evidence>
<comment type="caution">
    <text evidence="1">The sequence shown here is derived from an EMBL/GenBank/DDBJ whole genome shotgun (WGS) entry which is preliminary data.</text>
</comment>
<organism evidence="1 2">
    <name type="scientific">Porites evermanni</name>
    <dbReference type="NCBI Taxonomy" id="104178"/>
    <lineage>
        <taxon>Eukaryota</taxon>
        <taxon>Metazoa</taxon>
        <taxon>Cnidaria</taxon>
        <taxon>Anthozoa</taxon>
        <taxon>Hexacorallia</taxon>
        <taxon>Scleractinia</taxon>
        <taxon>Fungiina</taxon>
        <taxon>Poritidae</taxon>
        <taxon>Porites</taxon>
    </lineage>
</organism>
<dbReference type="Proteomes" id="UP001159427">
    <property type="component" value="Unassembled WGS sequence"/>
</dbReference>
<gene>
    <name evidence="1" type="ORF">PEVE_00018880</name>
</gene>
<sequence>MGNPISKAIKEQQKENDEEAVEAFQLMHKRMQSKIDSASAKMENSAVEDKSLPIVAVVDKSMKYSIKVSSATSEEVGKAIGEVLKGDFLSGVTDLITVGLNAMLGNESVGETEKQDFHVVFANNSLLRIDCMFYKYEFSSKGLIDKAQNIFCYYLQVGVLDLEKVDPQILLYELTKAVGESSLPGASRHLKELNAFAKDLYSAINEMGRAAVGEVEDSPSNQPMAIAIANSMLSPKEKEERRKKAIVARYYRHKHACFFQETVEEGDSSEE</sequence>
<reference evidence="1 2" key="1">
    <citation type="submission" date="2022-05" db="EMBL/GenBank/DDBJ databases">
        <authorList>
            <consortium name="Genoscope - CEA"/>
            <person name="William W."/>
        </authorList>
    </citation>
    <scope>NUCLEOTIDE SEQUENCE [LARGE SCALE GENOMIC DNA]</scope>
</reference>
<keyword evidence="2" id="KW-1185">Reference proteome</keyword>
<accession>A0ABN8SCB6</accession>
<protein>
    <submittedName>
        <fullName evidence="1">Uncharacterized protein</fullName>
    </submittedName>
</protein>